<accession>A0ABU9G1G2</accession>
<dbReference type="InterPro" id="IPR023271">
    <property type="entry name" value="Aquaporin-like"/>
</dbReference>
<organism evidence="6 7">
    <name type="scientific">Vibrio echinoideorum</name>
    <dbReference type="NCBI Taxonomy" id="2100116"/>
    <lineage>
        <taxon>Bacteria</taxon>
        <taxon>Pseudomonadati</taxon>
        <taxon>Pseudomonadota</taxon>
        <taxon>Gammaproteobacteria</taxon>
        <taxon>Vibrionales</taxon>
        <taxon>Vibrionaceae</taxon>
        <taxon>Vibrio</taxon>
    </lineage>
</organism>
<feature type="non-terminal residue" evidence="6">
    <location>
        <position position="1"/>
    </location>
</feature>
<reference evidence="6 7" key="1">
    <citation type="submission" date="2024-02" db="EMBL/GenBank/DDBJ databases">
        <title>Bacteria isolated from the canopy kelp, Nereocystis luetkeana.</title>
        <authorList>
            <person name="Pfister C.A."/>
            <person name="Younker I.T."/>
            <person name="Light S.H."/>
        </authorList>
    </citation>
    <scope>NUCLEOTIDE SEQUENCE [LARGE SCALE GENOMIC DNA]</scope>
    <source>
        <strain evidence="6 7">TI.1.15</strain>
    </source>
</reference>
<evidence type="ECO:0000256" key="3">
    <source>
        <dbReference type="ARBA" id="ARBA00022989"/>
    </source>
</evidence>
<evidence type="ECO:0000256" key="4">
    <source>
        <dbReference type="ARBA" id="ARBA00023136"/>
    </source>
</evidence>
<name>A0ABU9G1G2_9VIBR</name>
<dbReference type="Proteomes" id="UP001377160">
    <property type="component" value="Unassembled WGS sequence"/>
</dbReference>
<sequence>SNLFTDYEIAHNFVRRSQDALSTACIFSTYPHASLSFFGAYAVEFVITAVLMFANLALGDENNGASRRA</sequence>
<protein>
    <submittedName>
        <fullName evidence="6">Aquaporin</fullName>
    </submittedName>
</protein>
<keyword evidence="2 5" id="KW-0812">Transmembrane</keyword>
<feature type="non-terminal residue" evidence="6">
    <location>
        <position position="69"/>
    </location>
</feature>
<evidence type="ECO:0000313" key="6">
    <source>
        <dbReference type="EMBL" id="MEL0611474.1"/>
    </source>
</evidence>
<dbReference type="SUPFAM" id="SSF81338">
    <property type="entry name" value="Aquaporin-like"/>
    <property type="match status" value="1"/>
</dbReference>
<feature type="transmembrane region" description="Helical" evidence="5">
    <location>
        <begin position="38"/>
        <end position="58"/>
    </location>
</feature>
<comment type="subcellular location">
    <subcellularLocation>
        <location evidence="1">Membrane</location>
        <topology evidence="1">Multi-pass membrane protein</topology>
    </subcellularLocation>
</comment>
<keyword evidence="7" id="KW-1185">Reference proteome</keyword>
<evidence type="ECO:0000256" key="1">
    <source>
        <dbReference type="ARBA" id="ARBA00004141"/>
    </source>
</evidence>
<evidence type="ECO:0000256" key="2">
    <source>
        <dbReference type="ARBA" id="ARBA00022692"/>
    </source>
</evidence>
<keyword evidence="4 5" id="KW-0472">Membrane</keyword>
<dbReference type="EMBL" id="JBANDX010000364">
    <property type="protein sequence ID" value="MEL0611474.1"/>
    <property type="molecule type" value="Genomic_DNA"/>
</dbReference>
<evidence type="ECO:0000313" key="7">
    <source>
        <dbReference type="Proteomes" id="UP001377160"/>
    </source>
</evidence>
<keyword evidence="3 5" id="KW-1133">Transmembrane helix</keyword>
<gene>
    <name evidence="6" type="ORF">V8Z71_24875</name>
</gene>
<proteinExistence type="predicted"/>
<comment type="caution">
    <text evidence="6">The sequence shown here is derived from an EMBL/GenBank/DDBJ whole genome shotgun (WGS) entry which is preliminary data.</text>
</comment>
<evidence type="ECO:0000256" key="5">
    <source>
        <dbReference type="SAM" id="Phobius"/>
    </source>
</evidence>
<dbReference type="Gene3D" id="1.20.1080.10">
    <property type="entry name" value="Glycerol uptake facilitator protein"/>
    <property type="match status" value="1"/>
</dbReference>